<reference evidence="1 2" key="1">
    <citation type="submission" date="2019-04" db="EMBL/GenBank/DDBJ databases">
        <title>Complete genome sequencing of Piscirickettsia salmonis strain Psal-009.</title>
        <authorList>
            <person name="Schober I."/>
            <person name="Bunk B."/>
            <person name="Sproer C."/>
            <person name="Carril G.P."/>
            <person name="Riedel T."/>
            <person name="Flores-Herrera P.A."/>
            <person name="Nourdin-Galindo G."/>
            <person name="Marshall S.H."/>
            <person name="Overmann J."/>
        </authorList>
    </citation>
    <scope>NUCLEOTIDE SEQUENCE [LARGE SCALE GENOMIC DNA]</scope>
    <source>
        <strain evidence="1 2">Psal-009</strain>
    </source>
</reference>
<accession>A0A9Q6PTD7</accession>
<sequence>MLFEDLRASVLALIDNIKKNMGYRQLDGLALYRSHVIHAKSFKKLLITLDNLQEYETIEDYLSVSQYEHVKQELKRYQQTTQEEIENEEKFSSLRSIISKFLISVEAHSSQLLDAPRSNFIYDLRRQTDKANSTAELSAILTDLHSDETLFKDYFFDPAHTPFRTALKDCLVACSQARILEEKMDKRELNNIEDLRDQALRLLSDVNNISRYESENESKNKAFSTLLGIITPQVHQVQSAEELFATLAKLESNETSKDYFSDPNHSDLNTELYNCLQASVDLKNLNFNYVRNRVLKLLDNVNKHENNQTTPSNGEQTTLLKNVYAQITKSQSERGLICALNNLQEAQTFQNYFSNPKNYYFKAELKYWRARCNQIEILEEQQALKDTDKKKQLLSDIETIIVNQVRGYGFDLGIGGSEHSIRLSERESFQV</sequence>
<keyword evidence="2" id="KW-1185">Reference proteome</keyword>
<protein>
    <submittedName>
        <fullName evidence="1">Uncharacterized protein</fullName>
    </submittedName>
</protein>
<dbReference type="Proteomes" id="UP000422232">
    <property type="component" value="Chromosome"/>
</dbReference>
<organism evidence="1 2">
    <name type="scientific">Piscirickettsia salmonis</name>
    <dbReference type="NCBI Taxonomy" id="1238"/>
    <lineage>
        <taxon>Bacteria</taxon>
        <taxon>Pseudomonadati</taxon>
        <taxon>Pseudomonadota</taxon>
        <taxon>Gammaproteobacteria</taxon>
        <taxon>Thiotrichales</taxon>
        <taxon>Piscirickettsiaceae</taxon>
        <taxon>Piscirickettsia</taxon>
    </lineage>
</organism>
<gene>
    <name evidence="1" type="ORF">Psal009_01330</name>
</gene>
<dbReference type="RefSeq" id="WP_155049809.1">
    <property type="nucleotide sequence ID" value="NZ_CP013757.1"/>
</dbReference>
<evidence type="ECO:0000313" key="1">
    <source>
        <dbReference type="EMBL" id="QGO05441.1"/>
    </source>
</evidence>
<dbReference type="EMBL" id="CP038908">
    <property type="protein sequence ID" value="QGO05441.1"/>
    <property type="molecule type" value="Genomic_DNA"/>
</dbReference>
<proteinExistence type="predicted"/>
<dbReference type="AlphaFoldDB" id="A0A9Q6PTD7"/>
<evidence type="ECO:0000313" key="2">
    <source>
        <dbReference type="Proteomes" id="UP000422232"/>
    </source>
</evidence>
<name>A0A9Q6PTD7_PISSA</name>